<evidence type="ECO:0000256" key="3">
    <source>
        <dbReference type="ARBA" id="ARBA00022989"/>
    </source>
</evidence>
<evidence type="ECO:0000256" key="4">
    <source>
        <dbReference type="ARBA" id="ARBA00023136"/>
    </source>
</evidence>
<keyword evidence="9" id="KW-1185">Reference proteome</keyword>
<feature type="domain" description="ABC transporter" evidence="6">
    <location>
        <begin position="314"/>
        <end position="569"/>
    </location>
</feature>
<dbReference type="Gene3D" id="3.40.50.300">
    <property type="entry name" value="P-loop containing nucleotide triphosphate hydrolases"/>
    <property type="match status" value="1"/>
</dbReference>
<evidence type="ECO:0000256" key="5">
    <source>
        <dbReference type="SAM" id="Phobius"/>
    </source>
</evidence>
<dbReference type="SUPFAM" id="SSF52540">
    <property type="entry name" value="P-loop containing nucleoside triphosphate hydrolases"/>
    <property type="match status" value="1"/>
</dbReference>
<dbReference type="PANTHER" id="PTHR43394">
    <property type="entry name" value="ATP-DEPENDENT PERMEASE MDL1, MITOCHONDRIAL"/>
    <property type="match status" value="1"/>
</dbReference>
<feature type="transmembrane region" description="Helical" evidence="5">
    <location>
        <begin position="162"/>
        <end position="181"/>
    </location>
</feature>
<dbReference type="InterPro" id="IPR036640">
    <property type="entry name" value="ABC1_TM_sf"/>
</dbReference>
<dbReference type="Proteomes" id="UP001183390">
    <property type="component" value="Unassembled WGS sequence"/>
</dbReference>
<dbReference type="SUPFAM" id="SSF90123">
    <property type="entry name" value="ABC transporter transmembrane region"/>
    <property type="match status" value="1"/>
</dbReference>
<dbReference type="PROSITE" id="PS50929">
    <property type="entry name" value="ABC_TM1F"/>
    <property type="match status" value="1"/>
</dbReference>
<reference evidence="9" key="1">
    <citation type="submission" date="2023-07" db="EMBL/GenBank/DDBJ databases">
        <title>30 novel species of actinomycetes from the DSMZ collection.</title>
        <authorList>
            <person name="Nouioui I."/>
        </authorList>
    </citation>
    <scope>NUCLEOTIDE SEQUENCE [LARGE SCALE GENOMIC DNA]</scope>
    <source>
        <strain evidence="9">DSM 44743</strain>
    </source>
</reference>
<evidence type="ECO:0000256" key="1">
    <source>
        <dbReference type="ARBA" id="ARBA00004651"/>
    </source>
</evidence>
<evidence type="ECO:0000313" key="8">
    <source>
        <dbReference type="EMBL" id="MDT0328473.1"/>
    </source>
</evidence>
<feature type="transmembrane region" description="Helical" evidence="5">
    <location>
        <begin position="249"/>
        <end position="270"/>
    </location>
</feature>
<proteinExistence type="predicted"/>
<dbReference type="Gene3D" id="1.20.1560.10">
    <property type="entry name" value="ABC transporter type 1, transmembrane domain"/>
    <property type="match status" value="1"/>
</dbReference>
<protein>
    <submittedName>
        <fullName evidence="8">ABC transporter ATP-binding protein</fullName>
    </submittedName>
</protein>
<evidence type="ECO:0000256" key="2">
    <source>
        <dbReference type="ARBA" id="ARBA00022692"/>
    </source>
</evidence>
<dbReference type="EMBL" id="JAVREP010000004">
    <property type="protein sequence ID" value="MDT0328473.1"/>
    <property type="molecule type" value="Genomic_DNA"/>
</dbReference>
<dbReference type="InterPro" id="IPR003439">
    <property type="entry name" value="ABC_transporter-like_ATP-bd"/>
</dbReference>
<dbReference type="Pfam" id="PF00664">
    <property type="entry name" value="ABC_membrane"/>
    <property type="match status" value="1"/>
</dbReference>
<dbReference type="PANTHER" id="PTHR43394:SF1">
    <property type="entry name" value="ATP-BINDING CASSETTE SUB-FAMILY B MEMBER 10, MITOCHONDRIAL"/>
    <property type="match status" value="1"/>
</dbReference>
<dbReference type="GO" id="GO:0005524">
    <property type="term" value="F:ATP binding"/>
    <property type="evidence" value="ECO:0007669"/>
    <property type="project" value="UniProtKB-KW"/>
</dbReference>
<keyword evidence="8" id="KW-0547">Nucleotide-binding</keyword>
<dbReference type="InterPro" id="IPR027417">
    <property type="entry name" value="P-loop_NTPase"/>
</dbReference>
<keyword evidence="2 5" id="KW-0812">Transmembrane</keyword>
<dbReference type="RefSeq" id="WP_311511189.1">
    <property type="nucleotide sequence ID" value="NZ_JAVREP010000004.1"/>
</dbReference>
<evidence type="ECO:0000259" key="6">
    <source>
        <dbReference type="PROSITE" id="PS50893"/>
    </source>
</evidence>
<evidence type="ECO:0000313" key="9">
    <source>
        <dbReference type="Proteomes" id="UP001183390"/>
    </source>
</evidence>
<accession>A0ABU2M722</accession>
<comment type="caution">
    <text evidence="8">The sequence shown here is derived from an EMBL/GenBank/DDBJ whole genome shotgun (WGS) entry which is preliminary data.</text>
</comment>
<feature type="transmembrane region" description="Helical" evidence="5">
    <location>
        <begin position="24"/>
        <end position="47"/>
    </location>
</feature>
<feature type="transmembrane region" description="Helical" evidence="5">
    <location>
        <begin position="59"/>
        <end position="79"/>
    </location>
</feature>
<dbReference type="InterPro" id="IPR039421">
    <property type="entry name" value="Type_1_exporter"/>
</dbReference>
<comment type="subcellular location">
    <subcellularLocation>
        <location evidence="1">Cell membrane</location>
        <topology evidence="1">Multi-pass membrane protein</topology>
    </subcellularLocation>
</comment>
<keyword evidence="3 5" id="KW-1133">Transmembrane helix</keyword>
<evidence type="ECO:0000259" key="7">
    <source>
        <dbReference type="PROSITE" id="PS50929"/>
    </source>
</evidence>
<dbReference type="InterPro" id="IPR011527">
    <property type="entry name" value="ABC1_TM_dom"/>
</dbReference>
<feature type="domain" description="ABC transmembrane type-1" evidence="7">
    <location>
        <begin position="25"/>
        <end position="305"/>
    </location>
</feature>
<dbReference type="PROSITE" id="PS50893">
    <property type="entry name" value="ABC_TRANSPORTER_2"/>
    <property type="match status" value="1"/>
</dbReference>
<name>A0ABU2M722_9ACTN</name>
<sequence length="569" mass="58930">MSAPTPVDVRALARRTLVRNRRDVVLGVILLSLHQLAEALVPVAIGLTIDRAVVTGDVGVLALCVAGLLTLFTVLAFAYRAGARFTLRATENEAHLLRVEAARRALDPRGERSGLRTGEVLSVATSDAEQAALYVRAWAGLIAMTTAIVVTTVALLTIDVPLGVGVLVGVPVMMLLLRVPAAHITRRSEAKQATAAGATALATDLVGGLRVLMGMGAREAAAVRYRAASARALRASVSAAASNGVYRGVVSAASLLFLACVAAVSGWMALQGRLSIGELITVVGLAQFLAEPVQGLGMVGQIFATARASARRLVRLLDAPDAVAPGDRAPEGDAVVELAAVTYRTLRGVDLCLEPGRTVGVLATDPRDAEALLELLSGRAAPTEVEGAVTVGGVLVHDLDLAALRAAVLVEEHGATLFEGTLRTNLATGTDRDEAHLSAALRAAGAQDLVTGHPDGLDRPITDRAANLSGGQRQRTALARALAADPPVLVLHDPTTAVDAVTEEAIARGVSALRAERVPVGATLVVTGSPALLARADEVVVLIDGRVRGRGTHAELVRDDPRYGEAVLR</sequence>
<gene>
    <name evidence="8" type="ORF">RM479_08610</name>
</gene>
<keyword evidence="8" id="KW-0067">ATP-binding</keyword>
<keyword evidence="4 5" id="KW-0472">Membrane</keyword>
<organism evidence="8 9">
    <name type="scientific">Nocardiopsis lambiniae</name>
    <dbReference type="NCBI Taxonomy" id="3075539"/>
    <lineage>
        <taxon>Bacteria</taxon>
        <taxon>Bacillati</taxon>
        <taxon>Actinomycetota</taxon>
        <taxon>Actinomycetes</taxon>
        <taxon>Streptosporangiales</taxon>
        <taxon>Nocardiopsidaceae</taxon>
        <taxon>Nocardiopsis</taxon>
    </lineage>
</organism>
<feature type="transmembrane region" description="Helical" evidence="5">
    <location>
        <begin position="137"/>
        <end position="156"/>
    </location>
</feature>
<dbReference type="Pfam" id="PF00005">
    <property type="entry name" value="ABC_tran"/>
    <property type="match status" value="1"/>
</dbReference>